<accession>A0A9W6F2A4</accession>
<sequence length="232" mass="25626">MFQTRAAAVRFWSLQPAHRSTFRQSRLGAAAPSGHLWRSTGRSVQHDSVAGLQTRTAPLQVTAAGCGCGSAATSSAAMSDGQQQQQGQQGHELQEQQEQDREMRRNEVALRVASDYMRLSVAASLEQVYGLFAADAAYRSDALGSSWSGLQSIRGMMDGFFTRFPDVRWEVTSLRVVDSSEPRPAAVKVAVEFIRYWTSEAGESVRRTGREWIYVDPETAKILYVHVAPLDP</sequence>
<feature type="compositionally biased region" description="Basic and acidic residues" evidence="1">
    <location>
        <begin position="92"/>
        <end position="104"/>
    </location>
</feature>
<feature type="region of interest" description="Disordered" evidence="1">
    <location>
        <begin position="72"/>
        <end position="104"/>
    </location>
</feature>
<evidence type="ECO:0008006" key="4">
    <source>
        <dbReference type="Google" id="ProtNLM"/>
    </source>
</evidence>
<proteinExistence type="predicted"/>
<protein>
    <recommendedName>
        <fullName evidence="4">SnoaL-like domain-containing protein</fullName>
    </recommendedName>
</protein>
<dbReference type="OrthoDB" id="531655at2759"/>
<comment type="caution">
    <text evidence="2">The sequence shown here is derived from an EMBL/GenBank/DDBJ whole genome shotgun (WGS) entry which is preliminary data.</text>
</comment>
<dbReference type="Proteomes" id="UP001165080">
    <property type="component" value="Unassembled WGS sequence"/>
</dbReference>
<evidence type="ECO:0000313" key="2">
    <source>
        <dbReference type="EMBL" id="GLC53624.1"/>
    </source>
</evidence>
<keyword evidence="3" id="KW-1185">Reference proteome</keyword>
<dbReference type="Gene3D" id="3.10.450.50">
    <property type="match status" value="1"/>
</dbReference>
<organism evidence="2 3">
    <name type="scientific">Pleodorina starrii</name>
    <dbReference type="NCBI Taxonomy" id="330485"/>
    <lineage>
        <taxon>Eukaryota</taxon>
        <taxon>Viridiplantae</taxon>
        <taxon>Chlorophyta</taxon>
        <taxon>core chlorophytes</taxon>
        <taxon>Chlorophyceae</taxon>
        <taxon>CS clade</taxon>
        <taxon>Chlamydomonadales</taxon>
        <taxon>Volvocaceae</taxon>
        <taxon>Pleodorina</taxon>
    </lineage>
</organism>
<feature type="compositionally biased region" description="Low complexity" evidence="1">
    <location>
        <begin position="72"/>
        <end position="91"/>
    </location>
</feature>
<gene>
    <name evidence="2" type="primary">PLEST005594</name>
    <name evidence="2" type="ORF">PLESTB_000770000</name>
</gene>
<dbReference type="SUPFAM" id="SSF54427">
    <property type="entry name" value="NTF2-like"/>
    <property type="match status" value="1"/>
</dbReference>
<dbReference type="EMBL" id="BRXU01000008">
    <property type="protein sequence ID" value="GLC53624.1"/>
    <property type="molecule type" value="Genomic_DNA"/>
</dbReference>
<reference evidence="2 3" key="1">
    <citation type="journal article" date="2023" name="Commun. Biol.">
        <title>Reorganization of the ancestral sex-determining regions during the evolution of trioecy in Pleodorina starrii.</title>
        <authorList>
            <person name="Takahashi K."/>
            <person name="Suzuki S."/>
            <person name="Kawai-Toyooka H."/>
            <person name="Yamamoto K."/>
            <person name="Hamaji T."/>
            <person name="Ootsuki R."/>
            <person name="Yamaguchi H."/>
            <person name="Kawachi M."/>
            <person name="Higashiyama T."/>
            <person name="Nozaki H."/>
        </authorList>
    </citation>
    <scope>NUCLEOTIDE SEQUENCE [LARGE SCALE GENOMIC DNA]</scope>
    <source>
        <strain evidence="2 3">NIES-4479</strain>
    </source>
</reference>
<dbReference type="InterPro" id="IPR032710">
    <property type="entry name" value="NTF2-like_dom_sf"/>
</dbReference>
<name>A0A9W6F2A4_9CHLO</name>
<dbReference type="AlphaFoldDB" id="A0A9W6F2A4"/>
<evidence type="ECO:0000313" key="3">
    <source>
        <dbReference type="Proteomes" id="UP001165080"/>
    </source>
</evidence>
<evidence type="ECO:0000256" key="1">
    <source>
        <dbReference type="SAM" id="MobiDB-lite"/>
    </source>
</evidence>